<feature type="transmembrane region" description="Helical" evidence="10">
    <location>
        <begin position="393"/>
        <end position="414"/>
    </location>
</feature>
<feature type="transmembrane region" description="Helical" evidence="10">
    <location>
        <begin position="426"/>
        <end position="450"/>
    </location>
</feature>
<dbReference type="PANTHER" id="PTHR43298:SF2">
    <property type="entry name" value="FMN_FAD EXPORTER YEEO-RELATED"/>
    <property type="match status" value="1"/>
</dbReference>
<gene>
    <name evidence="11" type="ORF">ADH67_06930</name>
</gene>
<evidence type="ECO:0000256" key="2">
    <source>
        <dbReference type="ARBA" id="ARBA00022448"/>
    </source>
</evidence>
<evidence type="ECO:0000256" key="3">
    <source>
        <dbReference type="ARBA" id="ARBA00022449"/>
    </source>
</evidence>
<feature type="transmembrane region" description="Helical" evidence="10">
    <location>
        <begin position="132"/>
        <end position="154"/>
    </location>
</feature>
<dbReference type="GO" id="GO:0015297">
    <property type="term" value="F:antiporter activity"/>
    <property type="evidence" value="ECO:0007669"/>
    <property type="project" value="UniProtKB-KW"/>
</dbReference>
<organism evidence="11 12">
    <name type="scientific">Turicimonas muris</name>
    <dbReference type="NCBI Taxonomy" id="1796652"/>
    <lineage>
        <taxon>Bacteria</taxon>
        <taxon>Pseudomonadati</taxon>
        <taxon>Pseudomonadota</taxon>
        <taxon>Betaproteobacteria</taxon>
        <taxon>Burkholderiales</taxon>
        <taxon>Sutterellaceae</taxon>
        <taxon>Turicimonas</taxon>
    </lineage>
</organism>
<evidence type="ECO:0000256" key="1">
    <source>
        <dbReference type="ARBA" id="ARBA00004429"/>
    </source>
</evidence>
<dbReference type="GO" id="GO:0006811">
    <property type="term" value="P:monoatomic ion transport"/>
    <property type="evidence" value="ECO:0007669"/>
    <property type="project" value="UniProtKB-KW"/>
</dbReference>
<evidence type="ECO:0000256" key="5">
    <source>
        <dbReference type="ARBA" id="ARBA00022692"/>
    </source>
</evidence>
<proteinExistence type="predicted"/>
<evidence type="ECO:0000256" key="10">
    <source>
        <dbReference type="SAM" id="Phobius"/>
    </source>
</evidence>
<dbReference type="GeneID" id="78361757"/>
<feature type="transmembrane region" description="Helical" evidence="10">
    <location>
        <begin position="166"/>
        <end position="188"/>
    </location>
</feature>
<feature type="transmembrane region" description="Helical" evidence="10">
    <location>
        <begin position="194"/>
        <end position="218"/>
    </location>
</feature>
<dbReference type="EMBL" id="NHMP01000003">
    <property type="protein sequence ID" value="OXE49852.1"/>
    <property type="molecule type" value="Genomic_DNA"/>
</dbReference>
<evidence type="ECO:0000313" key="11">
    <source>
        <dbReference type="EMBL" id="OXE49852.1"/>
    </source>
</evidence>
<evidence type="ECO:0000256" key="8">
    <source>
        <dbReference type="ARBA" id="ARBA00023136"/>
    </source>
</evidence>
<keyword evidence="5 10" id="KW-0812">Transmembrane</keyword>
<dbReference type="AlphaFoldDB" id="A0A227KP42"/>
<feature type="transmembrane region" description="Helical" evidence="10">
    <location>
        <begin position="246"/>
        <end position="268"/>
    </location>
</feature>
<keyword evidence="3" id="KW-0050">Antiport</keyword>
<evidence type="ECO:0000256" key="6">
    <source>
        <dbReference type="ARBA" id="ARBA00022989"/>
    </source>
</evidence>
<evidence type="ECO:0000256" key="7">
    <source>
        <dbReference type="ARBA" id="ARBA00023065"/>
    </source>
</evidence>
<dbReference type="PANTHER" id="PTHR43298">
    <property type="entry name" value="MULTIDRUG RESISTANCE PROTEIN NORM-RELATED"/>
    <property type="match status" value="1"/>
</dbReference>
<keyword evidence="4" id="KW-1003">Cell membrane</keyword>
<dbReference type="Proteomes" id="UP000214610">
    <property type="component" value="Unassembled WGS sequence"/>
</dbReference>
<feature type="transmembrane region" description="Helical" evidence="10">
    <location>
        <begin position="51"/>
        <end position="78"/>
    </location>
</feature>
<keyword evidence="2" id="KW-0813">Transport</keyword>
<comment type="subcellular location">
    <subcellularLocation>
        <location evidence="1">Cell inner membrane</location>
        <topology evidence="1">Multi-pass membrane protein</topology>
    </subcellularLocation>
</comment>
<reference evidence="12" key="1">
    <citation type="submission" date="2017-05" db="EMBL/GenBank/DDBJ databases">
        <title>Improved OligoMM genomes.</title>
        <authorList>
            <person name="Garzetti D."/>
        </authorList>
    </citation>
    <scope>NUCLEOTIDE SEQUENCE [LARGE SCALE GENOMIC DNA]</scope>
    <source>
        <strain evidence="12">YL45</strain>
    </source>
</reference>
<dbReference type="GO" id="GO:0042910">
    <property type="term" value="F:xenobiotic transmembrane transporter activity"/>
    <property type="evidence" value="ECO:0007669"/>
    <property type="project" value="InterPro"/>
</dbReference>
<dbReference type="Pfam" id="PF01554">
    <property type="entry name" value="MatE"/>
    <property type="match status" value="2"/>
</dbReference>
<name>A0A227KP42_9BURK</name>
<sequence length="462" mass="49407">MSVTPTRLTPPSTSYWSIIKLSAPIWVSNLAIVGGSTIDTLMAGHLGPTDLAGVAIGIAVSISIFVGLVGIMQGLSPIAAHHLGAGKHEKIGPELHQTLWIAVFLSIIGVLVMTYTPLWMTLTNAQGETAKIASLYLIINAIGLPGAMAGRAYLALNAAVSRPKIAMWISLLMLALKAPFNALFMYGWGPIPALGGAGCAVSSALTSWITLLLFWGIWHFDSFYVRMRSETFSLPNWKIMAAQLKLGIPIGLSAFFEVTSFTFMTIFISRLGEVTVSGHQIVANLTSLFYMLPLSIGVTASVLVSQSLGAGSAESARRATFNCLKFGICCAVVVSLILYFFKYFFVELYTDNASVIAISALLIPFAAFYHIFDATNCIGSFAMRGYRITFAPMVLYGVLLWGIGLGLGSLLTFTDTLTAAPLGARGYWSAITIGLTISGIVVGFLAVMVANNTVKGKKVWLK</sequence>
<keyword evidence="7" id="KW-0406">Ion transport</keyword>
<evidence type="ECO:0000313" key="12">
    <source>
        <dbReference type="Proteomes" id="UP000214610"/>
    </source>
</evidence>
<feature type="transmembrane region" description="Helical" evidence="10">
    <location>
        <begin position="353"/>
        <end position="372"/>
    </location>
</feature>
<evidence type="ECO:0000256" key="4">
    <source>
        <dbReference type="ARBA" id="ARBA00022475"/>
    </source>
</evidence>
<dbReference type="InterPro" id="IPR048279">
    <property type="entry name" value="MdtK-like"/>
</dbReference>
<feature type="transmembrane region" description="Helical" evidence="10">
    <location>
        <begin position="323"/>
        <end position="341"/>
    </location>
</feature>
<accession>A0A227KP42</accession>
<dbReference type="InterPro" id="IPR002528">
    <property type="entry name" value="MATE_fam"/>
</dbReference>
<protein>
    <recommendedName>
        <fullName evidence="9">Multidrug-efflux transporter</fullName>
    </recommendedName>
</protein>
<dbReference type="GO" id="GO:0005886">
    <property type="term" value="C:plasma membrane"/>
    <property type="evidence" value="ECO:0007669"/>
    <property type="project" value="UniProtKB-SubCell"/>
</dbReference>
<dbReference type="InterPro" id="IPR050222">
    <property type="entry name" value="MATE_MdtK"/>
</dbReference>
<dbReference type="CDD" id="cd13131">
    <property type="entry name" value="MATE_NorM_like"/>
    <property type="match status" value="1"/>
</dbReference>
<evidence type="ECO:0000256" key="9">
    <source>
        <dbReference type="ARBA" id="ARBA00031636"/>
    </source>
</evidence>
<keyword evidence="6 10" id="KW-1133">Transmembrane helix</keyword>
<dbReference type="PIRSF" id="PIRSF006603">
    <property type="entry name" value="DinF"/>
    <property type="match status" value="1"/>
</dbReference>
<dbReference type="NCBIfam" id="TIGR00797">
    <property type="entry name" value="matE"/>
    <property type="match status" value="1"/>
</dbReference>
<dbReference type="RefSeq" id="WP_066593489.1">
    <property type="nucleotide sequence ID" value="NZ_CAMQZD010000006.1"/>
</dbReference>
<keyword evidence="12" id="KW-1185">Reference proteome</keyword>
<keyword evidence="8 10" id="KW-0472">Membrane</keyword>
<feature type="transmembrane region" description="Helical" evidence="10">
    <location>
        <begin position="288"/>
        <end position="311"/>
    </location>
</feature>
<feature type="transmembrane region" description="Helical" evidence="10">
    <location>
        <begin position="99"/>
        <end position="120"/>
    </location>
</feature>
<comment type="caution">
    <text evidence="11">The sequence shown here is derived from an EMBL/GenBank/DDBJ whole genome shotgun (WGS) entry which is preliminary data.</text>
</comment>